<keyword evidence="1" id="KW-0812">Transmembrane</keyword>
<dbReference type="Proteomes" id="UP000001027">
    <property type="component" value="Chromosome"/>
</dbReference>
<evidence type="ECO:0000313" key="3">
    <source>
        <dbReference type="Proteomes" id="UP000001027"/>
    </source>
</evidence>
<gene>
    <name evidence="2" type="ordered locus">BB2789</name>
</gene>
<proteinExistence type="predicted"/>
<accession>A0A0H3LP66</accession>
<dbReference type="HOGENOM" id="CLU_182058_0_0_4"/>
<feature type="transmembrane region" description="Helical" evidence="1">
    <location>
        <begin position="77"/>
        <end position="96"/>
    </location>
</feature>
<feature type="transmembrane region" description="Helical" evidence="1">
    <location>
        <begin position="7"/>
        <end position="28"/>
    </location>
</feature>
<evidence type="ECO:0000256" key="1">
    <source>
        <dbReference type="SAM" id="Phobius"/>
    </source>
</evidence>
<reference evidence="2 3" key="1">
    <citation type="journal article" date="2003" name="Nat. Genet.">
        <title>Comparative analysis of the genome sequences of Bordetella pertussis, Bordetella parapertussis and Bordetella bronchiseptica.</title>
        <authorList>
            <person name="Parkhill J."/>
            <person name="Sebaihia M."/>
            <person name="Preston A."/>
            <person name="Murphy L.D."/>
            <person name="Thomson N.R."/>
            <person name="Harris D.E."/>
            <person name="Holden M.T.G."/>
            <person name="Churcher C.M."/>
            <person name="Bentley S.D."/>
            <person name="Mungall K.L."/>
            <person name="Cerdeno-Tarraga A.-M."/>
            <person name="Temple L."/>
            <person name="James K.D."/>
            <person name="Harris B."/>
            <person name="Quail M.A."/>
            <person name="Achtman M."/>
            <person name="Atkin R."/>
            <person name="Baker S."/>
            <person name="Basham D."/>
            <person name="Bason N."/>
            <person name="Cherevach I."/>
            <person name="Chillingworth T."/>
            <person name="Collins M."/>
            <person name="Cronin A."/>
            <person name="Davis P."/>
            <person name="Doggett J."/>
            <person name="Feltwell T."/>
            <person name="Goble A."/>
            <person name="Hamlin N."/>
            <person name="Hauser H."/>
            <person name="Holroyd S."/>
            <person name="Jagels K."/>
            <person name="Leather S."/>
            <person name="Moule S."/>
            <person name="Norberczak H."/>
            <person name="O'Neil S."/>
            <person name="Ormond D."/>
            <person name="Price C."/>
            <person name="Rabbinowitsch E."/>
            <person name="Rutter S."/>
            <person name="Sanders M."/>
            <person name="Saunders D."/>
            <person name="Seeger K."/>
            <person name="Sharp S."/>
            <person name="Simmonds M."/>
            <person name="Skelton J."/>
            <person name="Squares R."/>
            <person name="Squares S."/>
            <person name="Stevens K."/>
            <person name="Unwin L."/>
            <person name="Whitehead S."/>
            <person name="Barrell B.G."/>
            <person name="Maskell D.J."/>
        </authorList>
    </citation>
    <scope>NUCLEOTIDE SEQUENCE [LARGE SCALE GENOMIC DNA]</scope>
    <source>
        <strain evidence="2 3">ATCC BAA-588 / NCTC 13252 / RB50</strain>
    </source>
</reference>
<dbReference type="KEGG" id="bbr:BB2789"/>
<protein>
    <submittedName>
        <fullName evidence="2">Membrane protein</fullName>
    </submittedName>
</protein>
<organism evidence="2 3">
    <name type="scientific">Bordetella bronchiseptica (strain ATCC BAA-588 / NCTC 13252 / RB50)</name>
    <name type="common">Alcaligenes bronchisepticus</name>
    <dbReference type="NCBI Taxonomy" id="257310"/>
    <lineage>
        <taxon>Bacteria</taxon>
        <taxon>Pseudomonadati</taxon>
        <taxon>Pseudomonadota</taxon>
        <taxon>Betaproteobacteria</taxon>
        <taxon>Burkholderiales</taxon>
        <taxon>Alcaligenaceae</taxon>
        <taxon>Bordetella</taxon>
    </lineage>
</organism>
<name>A0A0H3LP66_BORBR</name>
<dbReference type="eggNOG" id="ENOG502ZMXB">
    <property type="taxonomic scope" value="Bacteria"/>
</dbReference>
<feature type="transmembrane region" description="Helical" evidence="1">
    <location>
        <begin position="40"/>
        <end position="65"/>
    </location>
</feature>
<sequence>MSLYYRISFVLSVLALAAWAIAVTLYKAPRYGDGYGPDPLGVLLFLALWPVGLLLAHSGLLACLVRGQRPASILQGRYGVAIHLALGAGFLAYALYRV</sequence>
<keyword evidence="1" id="KW-0472">Membrane</keyword>
<dbReference type="EMBL" id="BX640445">
    <property type="protein sequence ID" value="CAE33281.1"/>
    <property type="molecule type" value="Genomic_DNA"/>
</dbReference>
<dbReference type="AlphaFoldDB" id="A0A0H3LP66"/>
<keyword evidence="1" id="KW-1133">Transmembrane helix</keyword>
<evidence type="ECO:0000313" key="2">
    <source>
        <dbReference type="EMBL" id="CAE33281.1"/>
    </source>
</evidence>
<dbReference type="RefSeq" id="WP_010926644.1">
    <property type="nucleotide sequence ID" value="NC_002927.3"/>
</dbReference>